<protein>
    <submittedName>
        <fullName evidence="1">Uncharacterized protein</fullName>
    </submittedName>
</protein>
<sequence length="134" mass="15763">MELYSDKNKKTTVKGLKFKDEQAAKDTIKIVDTYFKDLKECQKVPGYTPKTLLPEKYIENNKDLKKYYSTQAMWRILAMRNRASSMLDRTNNEDSIENLKDAVYIFDKWLSKYKKMSGGSIVDCCKHKNRQKSI</sequence>
<accession>A0A6C0LLW1</accession>
<name>A0A6C0LLW1_9ZZZZ</name>
<proteinExistence type="predicted"/>
<reference evidence="1" key="1">
    <citation type="journal article" date="2020" name="Nature">
        <title>Giant virus diversity and host interactions through global metagenomics.</title>
        <authorList>
            <person name="Schulz F."/>
            <person name="Roux S."/>
            <person name="Paez-Espino D."/>
            <person name="Jungbluth S."/>
            <person name="Walsh D.A."/>
            <person name="Denef V.J."/>
            <person name="McMahon K.D."/>
            <person name="Konstantinidis K.T."/>
            <person name="Eloe-Fadrosh E.A."/>
            <person name="Kyrpides N.C."/>
            <person name="Woyke T."/>
        </authorList>
    </citation>
    <scope>NUCLEOTIDE SEQUENCE</scope>
    <source>
        <strain evidence="1">GVMAG-M-3300027833-19</strain>
    </source>
</reference>
<dbReference type="EMBL" id="MN740512">
    <property type="protein sequence ID" value="QHU30681.1"/>
    <property type="molecule type" value="Genomic_DNA"/>
</dbReference>
<evidence type="ECO:0000313" key="1">
    <source>
        <dbReference type="EMBL" id="QHU30681.1"/>
    </source>
</evidence>
<organism evidence="1">
    <name type="scientific">viral metagenome</name>
    <dbReference type="NCBI Taxonomy" id="1070528"/>
    <lineage>
        <taxon>unclassified sequences</taxon>
        <taxon>metagenomes</taxon>
        <taxon>organismal metagenomes</taxon>
    </lineage>
</organism>
<dbReference type="AlphaFoldDB" id="A0A6C0LLW1"/>